<comment type="similarity">
    <text evidence="2 16">Belongs to the archaeal riboflavin kinase family.</text>
</comment>
<dbReference type="Gene3D" id="2.40.30.30">
    <property type="entry name" value="Riboflavin kinase-like"/>
    <property type="match status" value="1"/>
</dbReference>
<dbReference type="KEGG" id="msub:BK009_09890"/>
<dbReference type="EMBL" id="CP017768">
    <property type="protein sequence ID" value="AUB60959.1"/>
    <property type="molecule type" value="Genomic_DNA"/>
</dbReference>
<sequence>MEITGKVISGTRKGTYFMSLEVYKEEFRKKLKFEPFPGTLNLKISPENAARISSMQDKMRVIEGTGNYGDVKFLPAQLNGMVEGAILFPVKTEHSPEILEFVAQENLRNTLNLNDGDEATLKIN</sequence>
<keyword evidence="7 16" id="KW-0808">Transferase</keyword>
<feature type="binding site" evidence="16">
    <location>
        <position position="100"/>
    </location>
    <ligand>
        <name>FMN</name>
        <dbReference type="ChEBI" id="CHEBI:58210"/>
    </ligand>
</feature>
<evidence type="ECO:0000313" key="21">
    <source>
        <dbReference type="Proteomes" id="UP000232631"/>
    </source>
</evidence>
<evidence type="ECO:0000313" key="23">
    <source>
        <dbReference type="Proteomes" id="UP000591058"/>
    </source>
</evidence>
<dbReference type="UniPathway" id="UPA00276">
    <property type="reaction ID" value="UER00929"/>
</dbReference>
<evidence type="ECO:0000256" key="8">
    <source>
        <dbReference type="ARBA" id="ARBA00022723"/>
    </source>
</evidence>
<feature type="binding site" evidence="16">
    <location>
        <position position="39"/>
    </location>
    <ligand>
        <name>Mg(2+)</name>
        <dbReference type="ChEBI" id="CHEBI:18420"/>
    </ligand>
</feature>
<evidence type="ECO:0000256" key="4">
    <source>
        <dbReference type="ARBA" id="ARBA00017394"/>
    </source>
</evidence>
<organism evidence="18 22">
    <name type="scientific">Methanobacterium subterraneum</name>
    <dbReference type="NCBI Taxonomy" id="59277"/>
    <lineage>
        <taxon>Archaea</taxon>
        <taxon>Methanobacteriati</taxon>
        <taxon>Methanobacteriota</taxon>
        <taxon>Methanomada group</taxon>
        <taxon>Methanobacteria</taxon>
        <taxon>Methanobacteriales</taxon>
        <taxon>Methanobacteriaceae</taxon>
        <taxon>Methanobacterium</taxon>
    </lineage>
</organism>
<feature type="domain" description="Riboflavin kinase" evidence="17">
    <location>
        <begin position="7"/>
        <end position="123"/>
    </location>
</feature>
<dbReference type="Proteomes" id="UP000232806">
    <property type="component" value="Chromosome"/>
</dbReference>
<evidence type="ECO:0000256" key="14">
    <source>
        <dbReference type="ARBA" id="ARBA00033116"/>
    </source>
</evidence>
<evidence type="ECO:0000256" key="2">
    <source>
        <dbReference type="ARBA" id="ARBA00006428"/>
    </source>
</evidence>
<dbReference type="EC" id="2.7.1.161" evidence="3 16"/>
<keyword evidence="11 16" id="KW-0460">Magnesium</keyword>
<feature type="binding site" evidence="16">
    <location>
        <position position="92"/>
    </location>
    <ligand>
        <name>FMN</name>
        <dbReference type="ChEBI" id="CHEBI:58210"/>
    </ligand>
</feature>
<evidence type="ECO:0000256" key="12">
    <source>
        <dbReference type="ARBA" id="ARBA00029789"/>
    </source>
</evidence>
<dbReference type="InterPro" id="IPR023470">
    <property type="entry name" value="Riboflavin_kinase_archaeal"/>
</dbReference>
<feature type="binding site" evidence="16">
    <location>
        <begin position="10"/>
        <end position="15"/>
    </location>
    <ligand>
        <name>CDP</name>
        <dbReference type="ChEBI" id="CHEBI:58069"/>
    </ligand>
</feature>
<dbReference type="SUPFAM" id="SSF82114">
    <property type="entry name" value="Riboflavin kinase-like"/>
    <property type="match status" value="1"/>
</dbReference>
<feature type="binding site" evidence="16">
    <location>
        <begin position="105"/>
        <end position="108"/>
    </location>
    <ligand>
        <name>CDP</name>
        <dbReference type="ChEBI" id="CHEBI:58069"/>
    </ligand>
</feature>
<dbReference type="Proteomes" id="UP000591058">
    <property type="component" value="Unassembled WGS sequence"/>
</dbReference>
<dbReference type="InterPro" id="IPR023602">
    <property type="entry name" value="Riboflavin_kinase_CTP-dep"/>
</dbReference>
<comment type="function">
    <text evidence="16">Catalyzes the CTP-dependent phosphorylation of riboflavin (vitamin B2) to form flavin mononucleotide (FMN).</text>
</comment>
<evidence type="ECO:0000256" key="9">
    <source>
        <dbReference type="ARBA" id="ARBA00022741"/>
    </source>
</evidence>
<dbReference type="EMBL" id="CP017766">
    <property type="protein sequence ID" value="AUB55182.1"/>
    <property type="molecule type" value="Genomic_DNA"/>
</dbReference>
<evidence type="ECO:0000313" key="18">
    <source>
        <dbReference type="EMBL" id="AUB55182.1"/>
    </source>
</evidence>
<evidence type="ECO:0000256" key="13">
    <source>
        <dbReference type="ARBA" id="ARBA00030544"/>
    </source>
</evidence>
<dbReference type="GO" id="GO:0009231">
    <property type="term" value="P:riboflavin biosynthetic process"/>
    <property type="evidence" value="ECO:0007669"/>
    <property type="project" value="InterPro"/>
</dbReference>
<evidence type="ECO:0000256" key="7">
    <source>
        <dbReference type="ARBA" id="ARBA00022679"/>
    </source>
</evidence>
<dbReference type="RefSeq" id="WP_100905160.1">
    <property type="nucleotide sequence ID" value="NZ_CP017766.1"/>
</dbReference>
<reference evidence="20 23" key="2">
    <citation type="submission" date="2020-04" db="EMBL/GenBank/DDBJ databases">
        <title>Draft genome of Methanobacterium subterraneum isolated from animal feces.</title>
        <authorList>
            <person name="Ouboter H.T."/>
            <person name="Berger S."/>
            <person name="Gungor E."/>
            <person name="Jetten M.S.M."/>
            <person name="Welte C.U."/>
        </authorList>
    </citation>
    <scope>NUCLEOTIDE SEQUENCE [LARGE SCALE GENOMIC DNA]</scope>
    <source>
        <strain evidence="20">HO_2020</strain>
    </source>
</reference>
<accession>A0A2H4VAR2</accession>
<keyword evidence="10 16" id="KW-0418">Kinase</keyword>
<dbReference type="InterPro" id="IPR039063">
    <property type="entry name" value="RibK_CTP-dep"/>
</dbReference>
<dbReference type="PANTHER" id="PTHR40706:SF1">
    <property type="entry name" value="RIBOFLAVIN KINASE"/>
    <property type="match status" value="1"/>
</dbReference>
<feature type="binding site" evidence="16">
    <location>
        <position position="41"/>
    </location>
    <ligand>
        <name>Mg(2+)</name>
        <dbReference type="ChEBI" id="CHEBI:18420"/>
    </ligand>
</feature>
<evidence type="ECO:0000313" key="20">
    <source>
        <dbReference type="EMBL" id="NMO10394.1"/>
    </source>
</evidence>
<evidence type="ECO:0000256" key="6">
    <source>
        <dbReference type="ARBA" id="ARBA00022643"/>
    </source>
</evidence>
<keyword evidence="8 16" id="KW-0479">Metal-binding</keyword>
<evidence type="ECO:0000313" key="22">
    <source>
        <dbReference type="Proteomes" id="UP000232806"/>
    </source>
</evidence>
<comment type="catalytic activity">
    <reaction evidence="15 16">
        <text>riboflavin + CTP = CDP + FMN + H(+)</text>
        <dbReference type="Rhea" id="RHEA:25021"/>
        <dbReference type="ChEBI" id="CHEBI:15378"/>
        <dbReference type="ChEBI" id="CHEBI:37563"/>
        <dbReference type="ChEBI" id="CHEBI:57986"/>
        <dbReference type="ChEBI" id="CHEBI:58069"/>
        <dbReference type="ChEBI" id="CHEBI:58210"/>
        <dbReference type="EC" id="2.7.1.161"/>
    </reaction>
</comment>
<comment type="caution">
    <text evidence="16">Lacks conserved residue(s) required for the propagation of feature annotation.</text>
</comment>
<gene>
    <name evidence="16" type="primary">ribK</name>
    <name evidence="18" type="ORF">BK007_03580</name>
    <name evidence="19" type="ORF">BK009_09890</name>
    <name evidence="20" type="ORF">HG719_11310</name>
</gene>
<accession>A0A2H4VS84</accession>
<dbReference type="AlphaFoldDB" id="A0A2H4VAR2"/>
<dbReference type="GO" id="GO:0000287">
    <property type="term" value="F:magnesium ion binding"/>
    <property type="evidence" value="ECO:0007669"/>
    <property type="project" value="UniProtKB-UniRule"/>
</dbReference>
<comment type="cofactor">
    <cofactor evidence="16">
        <name>Mg(2+)</name>
        <dbReference type="ChEBI" id="CHEBI:18420"/>
    </cofactor>
    <text evidence="16">Binds 1 Mg(2+) ion per subunit.</text>
</comment>
<dbReference type="PANTHER" id="PTHR40706">
    <property type="entry name" value="RIBOFLAVIN KINASE"/>
    <property type="match status" value="1"/>
</dbReference>
<evidence type="ECO:0000256" key="3">
    <source>
        <dbReference type="ARBA" id="ARBA00011987"/>
    </source>
</evidence>
<dbReference type="EMBL" id="JABBYL010000040">
    <property type="protein sequence ID" value="NMO10394.1"/>
    <property type="molecule type" value="Genomic_DNA"/>
</dbReference>
<protein>
    <recommendedName>
        <fullName evidence="4 16">Riboflavin kinase</fullName>
        <shortName evidence="16">RFK</shortName>
        <ecNumber evidence="3 16">2.7.1.161</ecNumber>
    </recommendedName>
    <alternativeName>
        <fullName evidence="13 16">CTP-dependent riboflavin kinase</fullName>
    </alternativeName>
    <alternativeName>
        <fullName evidence="14 16">CTP:riboflavin 5'-phosphotransferase</fullName>
    </alternativeName>
    <alternativeName>
        <fullName evidence="12 16">Flavokinase</fullName>
    </alternativeName>
</protein>
<name>A0A2H4VAR2_9EURY</name>
<evidence type="ECO:0000256" key="1">
    <source>
        <dbReference type="ARBA" id="ARBA00005219"/>
    </source>
</evidence>
<evidence type="ECO:0000256" key="11">
    <source>
        <dbReference type="ARBA" id="ARBA00022842"/>
    </source>
</evidence>
<evidence type="ECO:0000256" key="10">
    <source>
        <dbReference type="ARBA" id="ARBA00022777"/>
    </source>
</evidence>
<evidence type="ECO:0000313" key="19">
    <source>
        <dbReference type="EMBL" id="AUB60959.1"/>
    </source>
</evidence>
<proteinExistence type="inferred from homology"/>
<keyword evidence="9 16" id="KW-0547">Nucleotide-binding</keyword>
<evidence type="ECO:0000256" key="5">
    <source>
        <dbReference type="ARBA" id="ARBA00022630"/>
    </source>
</evidence>
<dbReference type="GO" id="GO:0008531">
    <property type="term" value="F:riboflavin kinase activity"/>
    <property type="evidence" value="ECO:0007669"/>
    <property type="project" value="InterPro"/>
</dbReference>
<keyword evidence="21" id="KW-1185">Reference proteome</keyword>
<evidence type="ECO:0000256" key="16">
    <source>
        <dbReference type="HAMAP-Rule" id="MF_01285"/>
    </source>
</evidence>
<dbReference type="Pfam" id="PF01982">
    <property type="entry name" value="CTP-dep_RFKase"/>
    <property type="match status" value="1"/>
</dbReference>
<evidence type="ECO:0000259" key="17">
    <source>
        <dbReference type="Pfam" id="PF01982"/>
    </source>
</evidence>
<reference evidence="21 22" key="1">
    <citation type="submission" date="2016-10" db="EMBL/GenBank/DDBJ databases">
        <title>Comparative genomics between deep and shallow subseafloor isolates.</title>
        <authorList>
            <person name="Ishii S."/>
            <person name="Miller J.R."/>
            <person name="Sutton G."/>
            <person name="Suzuki S."/>
            <person name="Methe B."/>
            <person name="Inagaki F."/>
            <person name="Imachi H."/>
        </authorList>
    </citation>
    <scope>NUCLEOTIDE SEQUENCE [LARGE SCALE GENOMIC DNA]</scope>
    <source>
        <strain evidence="19 21">A8p</strain>
        <strain evidence="18 22">MO-MB1</strain>
    </source>
</reference>
<keyword evidence="6 16" id="KW-0288">FMN</keyword>
<dbReference type="OrthoDB" id="30955at2157"/>
<dbReference type="GO" id="GO:0000166">
    <property type="term" value="F:nucleotide binding"/>
    <property type="evidence" value="ECO:0007669"/>
    <property type="project" value="UniProtKB-UniRule"/>
</dbReference>
<dbReference type="GO" id="GO:0009398">
    <property type="term" value="P:FMN biosynthetic process"/>
    <property type="evidence" value="ECO:0007669"/>
    <property type="project" value="UniProtKB-UniRule"/>
</dbReference>
<dbReference type="InterPro" id="IPR023465">
    <property type="entry name" value="Riboflavin_kinase_dom_sf"/>
</dbReference>
<comment type="pathway">
    <text evidence="1 16">Cofactor biosynthesis; FMN biosynthesis; FMN from riboflavin (CTP route): step 1/1.</text>
</comment>
<dbReference type="GeneID" id="35123470"/>
<evidence type="ECO:0000256" key="15">
    <source>
        <dbReference type="ARBA" id="ARBA00047857"/>
    </source>
</evidence>
<dbReference type="Proteomes" id="UP000232631">
    <property type="component" value="Chromosome"/>
</dbReference>
<dbReference type="HAMAP" id="MF_01285">
    <property type="entry name" value="Riboflavin_kinase"/>
    <property type="match status" value="1"/>
</dbReference>
<keyword evidence="5 16" id="KW-0285">Flavoprotein</keyword>